<protein>
    <recommendedName>
        <fullName evidence="4">Phosphatidylinositol 4-kinase alpha</fullName>
    </recommendedName>
</protein>
<reference evidence="2" key="3">
    <citation type="submission" date="2025-08" db="UniProtKB">
        <authorList>
            <consortium name="Ensembl"/>
        </authorList>
    </citation>
    <scope>IDENTIFICATION</scope>
    <source>
        <strain evidence="2">HSOK</strain>
    </source>
</reference>
<name>A0A3P9H7C8_ORYLA</name>
<reference key="1">
    <citation type="journal article" date="2007" name="Nature">
        <title>The medaka draft genome and insights into vertebrate genome evolution.</title>
        <authorList>
            <person name="Kasahara M."/>
            <person name="Naruse K."/>
            <person name="Sasaki S."/>
            <person name="Nakatani Y."/>
            <person name="Qu W."/>
            <person name="Ahsan B."/>
            <person name="Yamada T."/>
            <person name="Nagayasu Y."/>
            <person name="Doi K."/>
            <person name="Kasai Y."/>
            <person name="Jindo T."/>
            <person name="Kobayashi D."/>
            <person name="Shimada A."/>
            <person name="Toyoda A."/>
            <person name="Kuroki Y."/>
            <person name="Fujiyama A."/>
            <person name="Sasaki T."/>
            <person name="Shimizu A."/>
            <person name="Asakawa S."/>
            <person name="Shimizu N."/>
            <person name="Hashimoto S."/>
            <person name="Yang J."/>
            <person name="Lee Y."/>
            <person name="Matsushima K."/>
            <person name="Sugano S."/>
            <person name="Sakaizumi M."/>
            <person name="Narita T."/>
            <person name="Ohishi K."/>
            <person name="Haga S."/>
            <person name="Ohta F."/>
            <person name="Nomoto H."/>
            <person name="Nogata K."/>
            <person name="Morishita T."/>
            <person name="Endo T."/>
            <person name="Shin-I T."/>
            <person name="Takeda H."/>
            <person name="Morishita S."/>
            <person name="Kohara Y."/>
        </authorList>
    </citation>
    <scope>NUCLEOTIDE SEQUENCE [LARGE SCALE GENOMIC DNA]</scope>
    <source>
        <strain>Hd-rR</strain>
    </source>
</reference>
<evidence type="ECO:0008006" key="4">
    <source>
        <dbReference type="Google" id="ProtNLM"/>
    </source>
</evidence>
<evidence type="ECO:0000256" key="1">
    <source>
        <dbReference type="SAM" id="MobiDB-lite"/>
    </source>
</evidence>
<organism evidence="2 3">
    <name type="scientific">Oryzias latipes</name>
    <name type="common">Japanese rice fish</name>
    <name type="synonym">Japanese killifish</name>
    <dbReference type="NCBI Taxonomy" id="8090"/>
    <lineage>
        <taxon>Eukaryota</taxon>
        <taxon>Metazoa</taxon>
        <taxon>Chordata</taxon>
        <taxon>Craniata</taxon>
        <taxon>Vertebrata</taxon>
        <taxon>Euteleostomi</taxon>
        <taxon>Actinopterygii</taxon>
        <taxon>Neopterygii</taxon>
        <taxon>Teleostei</taxon>
        <taxon>Neoteleostei</taxon>
        <taxon>Acanthomorphata</taxon>
        <taxon>Ovalentaria</taxon>
        <taxon>Atherinomorphae</taxon>
        <taxon>Beloniformes</taxon>
        <taxon>Adrianichthyidae</taxon>
        <taxon>Oryziinae</taxon>
        <taxon>Oryzias</taxon>
    </lineage>
</organism>
<feature type="region of interest" description="Disordered" evidence="1">
    <location>
        <begin position="194"/>
        <end position="227"/>
    </location>
</feature>
<evidence type="ECO:0000313" key="3">
    <source>
        <dbReference type="Proteomes" id="UP000265200"/>
    </source>
</evidence>
<evidence type="ECO:0000313" key="2">
    <source>
        <dbReference type="Ensembl" id="ENSORLP00015003707.1"/>
    </source>
</evidence>
<dbReference type="Ensembl" id="ENSORLT00015008817.1">
    <property type="protein sequence ID" value="ENSORLP00015003707.1"/>
    <property type="gene ID" value="ENSORLG00015004467.1"/>
</dbReference>
<accession>A0A3P9H7C8</accession>
<reference evidence="2 3" key="2">
    <citation type="submission" date="2017-04" db="EMBL/GenBank/DDBJ databases">
        <title>CpG methylation of centromeres and impact of large insertions on vertebrate speciation.</title>
        <authorList>
            <person name="Ichikawa K."/>
            <person name="Yoshimura J."/>
            <person name="Morishita S."/>
        </authorList>
    </citation>
    <scope>NUCLEOTIDE SEQUENCE</scope>
    <source>
        <strain evidence="2 3">HSOK</strain>
    </source>
</reference>
<proteinExistence type="predicted"/>
<reference evidence="2" key="4">
    <citation type="submission" date="2025-09" db="UniProtKB">
        <authorList>
            <consortium name="Ensembl"/>
        </authorList>
    </citation>
    <scope>IDENTIFICATION</scope>
    <source>
        <strain evidence="2">HSOK</strain>
    </source>
</reference>
<sequence>MSVSAAESRGFYFNTVLSLARSLAAHRQAPLEKVQKLQCMCPVDFRGVFQLDERRRDAVIALGIFLVESNLQHKDAIVPYLLGLLKGLPKVQWIEETSEHKGRNTLPVAENFSFCLVTLLSDVAQRDENLRAQILEALMDIMQVLQDVCRNPEAHDKGTPPPHPRPAVFLSSSVVSAPHVLLCRVLLQVHRPHPARRGQSVRPLQQHGRAPADQAVSAGRPPNSVHE</sequence>
<dbReference type="AlphaFoldDB" id="A0A3P9H7C8"/>
<dbReference type="Proteomes" id="UP000265200">
    <property type="component" value="Chromosome 12"/>
</dbReference>